<dbReference type="AlphaFoldDB" id="A0A7N0U5J5"/>
<evidence type="ECO:0000259" key="2">
    <source>
        <dbReference type="PROSITE" id="PS52045"/>
    </source>
</evidence>
<dbReference type="Pfam" id="PF03080">
    <property type="entry name" value="Neprosin"/>
    <property type="match status" value="2"/>
</dbReference>
<dbReference type="PROSITE" id="PS51257">
    <property type="entry name" value="PROKAR_LIPOPROTEIN"/>
    <property type="match status" value="1"/>
</dbReference>
<reference evidence="3" key="1">
    <citation type="submission" date="2021-01" db="UniProtKB">
        <authorList>
            <consortium name="EnsemblPlants"/>
        </authorList>
    </citation>
    <scope>IDENTIFICATION</scope>
</reference>
<evidence type="ECO:0000256" key="1">
    <source>
        <dbReference type="SAM" id="SignalP"/>
    </source>
</evidence>
<dbReference type="InterPro" id="IPR004314">
    <property type="entry name" value="Neprosin"/>
</dbReference>
<feature type="domain" description="Neprosin PEP catalytic" evidence="2">
    <location>
        <begin position="114"/>
        <end position="338"/>
    </location>
</feature>
<dbReference type="PROSITE" id="PS52045">
    <property type="entry name" value="NEPROSIN_PEP_CD"/>
    <property type="match status" value="1"/>
</dbReference>
<dbReference type="PANTHER" id="PTHR31589:SF110">
    <property type="entry name" value="PROTEIN, PUTATIVE (DUF239)-RELATED"/>
    <property type="match status" value="1"/>
</dbReference>
<feature type="signal peptide" evidence="1">
    <location>
        <begin position="1"/>
        <end position="26"/>
    </location>
</feature>
<keyword evidence="1" id="KW-0732">Signal</keyword>
<sequence>MSKAKHLDALLLILTITFSCFTSSFSSIETTESPAQVPEESLLPMHEGTVKTIYAENGEIIDCVPLAEDIVTEYGECPEGTVPRLRMPHTDEDFFRSMKRLPRSITRNVTQADHDPNDAREYAIVYTEYGAYYGGAAHISIWKPYIERANEFSLAQMWVASGLVDTEETIECGWHVYPDYYKDKNKLEPKLFVYWAYILNKEVKTYVSQVDSYKKTGGYNLKCPGFNQISRKILPGASILTPSQVNGAKSAIDVQIARGCTQMGSGFFPREGASKAAHFHTLKVITNPEGGLFGDPPGQLRPYKTNSKWYDLIRNTYGRPFNGANFLFGGFGRSSSCP</sequence>
<feature type="chain" id="PRO_5029468696" description="Neprosin PEP catalytic domain-containing protein" evidence="1">
    <location>
        <begin position="27"/>
        <end position="338"/>
    </location>
</feature>
<proteinExistence type="predicted"/>
<dbReference type="EnsemblPlants" id="Kaladp0055s0027.1.v1.1">
    <property type="protein sequence ID" value="Kaladp0055s0027.1.v1.1"/>
    <property type="gene ID" value="Kaladp0055s0027.v1.1"/>
</dbReference>
<dbReference type="PANTHER" id="PTHR31589">
    <property type="entry name" value="PROTEIN, PUTATIVE (DUF239)-RELATED-RELATED"/>
    <property type="match status" value="1"/>
</dbReference>
<name>A0A7N0U5J5_KALFE</name>
<accession>A0A7N0U5J5</accession>
<organism evidence="3 4">
    <name type="scientific">Kalanchoe fedtschenkoi</name>
    <name type="common">Lavender scallops</name>
    <name type="synonym">South American air plant</name>
    <dbReference type="NCBI Taxonomy" id="63787"/>
    <lineage>
        <taxon>Eukaryota</taxon>
        <taxon>Viridiplantae</taxon>
        <taxon>Streptophyta</taxon>
        <taxon>Embryophyta</taxon>
        <taxon>Tracheophyta</taxon>
        <taxon>Spermatophyta</taxon>
        <taxon>Magnoliopsida</taxon>
        <taxon>eudicotyledons</taxon>
        <taxon>Gunneridae</taxon>
        <taxon>Pentapetalae</taxon>
        <taxon>Saxifragales</taxon>
        <taxon>Crassulaceae</taxon>
        <taxon>Kalanchoe</taxon>
    </lineage>
</organism>
<protein>
    <recommendedName>
        <fullName evidence="2">Neprosin PEP catalytic domain-containing protein</fullName>
    </recommendedName>
</protein>
<evidence type="ECO:0000313" key="4">
    <source>
        <dbReference type="Proteomes" id="UP000594263"/>
    </source>
</evidence>
<evidence type="ECO:0000313" key="3">
    <source>
        <dbReference type="EnsemblPlants" id="Kaladp0055s0027.1.v1.1"/>
    </source>
</evidence>
<dbReference type="InterPro" id="IPR053168">
    <property type="entry name" value="Glutamic_endopeptidase"/>
</dbReference>
<dbReference type="Gramene" id="Kaladp0055s0027.1.v1.1">
    <property type="protein sequence ID" value="Kaladp0055s0027.1.v1.1"/>
    <property type="gene ID" value="Kaladp0055s0027.v1.1"/>
</dbReference>
<keyword evidence="4" id="KW-1185">Reference proteome</keyword>
<dbReference type="Proteomes" id="UP000594263">
    <property type="component" value="Unplaced"/>
</dbReference>